<dbReference type="OrthoDB" id="308690at2759"/>
<proteinExistence type="predicted"/>
<reference evidence="2" key="1">
    <citation type="journal article" date="2015" name="Genome Announc.">
        <title>Genome sequence of the AIDS-associated pathogen Penicillium marneffei (ATCC18224) and its near taxonomic relative Talaromyces stipitatus (ATCC10500).</title>
        <authorList>
            <person name="Nierman W.C."/>
            <person name="Fedorova-Abrams N.D."/>
            <person name="Andrianopoulos A."/>
        </authorList>
    </citation>
    <scope>NUCLEOTIDE SEQUENCE [LARGE SCALE GENOMIC DNA]</scope>
    <source>
        <strain evidence="2">ATCC 18224 / CBS 334.59 / QM 7333</strain>
    </source>
</reference>
<dbReference type="Gene3D" id="2.130.10.10">
    <property type="entry name" value="YVTN repeat-like/Quinoprotein amine dehydrogenase"/>
    <property type="match status" value="2"/>
</dbReference>
<dbReference type="EMBL" id="DS995900">
    <property type="protein sequence ID" value="EEA25569.1"/>
    <property type="molecule type" value="Genomic_DNA"/>
</dbReference>
<dbReference type="GO" id="GO:1990810">
    <property type="term" value="P:microtubule anchoring at mitotic spindle pole body"/>
    <property type="evidence" value="ECO:0007669"/>
    <property type="project" value="TreeGrafter"/>
</dbReference>
<protein>
    <submittedName>
        <fullName evidence="1">WD40 domain protein</fullName>
    </submittedName>
</protein>
<dbReference type="PANTHER" id="PTHR16220:SF0">
    <property type="entry name" value="WD REPEAT-CONTAINING PROTEIN WRAP73"/>
    <property type="match status" value="1"/>
</dbReference>
<dbReference type="GO" id="GO:1990811">
    <property type="term" value="C:MWP complex"/>
    <property type="evidence" value="ECO:0007669"/>
    <property type="project" value="TreeGrafter"/>
</dbReference>
<evidence type="ECO:0000313" key="1">
    <source>
        <dbReference type="EMBL" id="EEA25569.1"/>
    </source>
</evidence>
<accession>B6QC75</accession>
<dbReference type="PhylomeDB" id="B6QC75"/>
<dbReference type="VEuPathDB" id="FungiDB:PMAA_066730"/>
<dbReference type="InterPro" id="IPR036322">
    <property type="entry name" value="WD40_repeat_dom_sf"/>
</dbReference>
<dbReference type="AlphaFoldDB" id="B6QC75"/>
<keyword evidence="2" id="KW-1185">Reference proteome</keyword>
<name>B6QC75_TALMQ</name>
<dbReference type="SUPFAM" id="SSF50978">
    <property type="entry name" value="WD40 repeat-like"/>
    <property type="match status" value="1"/>
</dbReference>
<evidence type="ECO:0000313" key="2">
    <source>
        <dbReference type="Proteomes" id="UP000001294"/>
    </source>
</evidence>
<sequence length="499" mass="55108">MAFPGSHGGPTIVTVSRDGDYIVRVHGKEVSVHSATPIEGSRVLRSIKLPEPLASQLKFVKISLSNSQDVNHVGARMQIEDDGPLDLVLHQRLLCATNNRISVWQLNSLEWHADIENIEPSVTAIDFGASNDEVILFHAWSSKVTVFNLESASSLIIKSPKFCNPSSQGHGYRPQTNQLAILLKPEASDLLTIHEANSYETISKANLPTVDAQGLKWSPDGRWIAIWDAASSGTKVLIYTADGQHFRTYTGRDDAENTHDLGVKCIEWAPLKPRQQNSEVLAVGKYDGTVDLLNTRTFSCSTTLSHTFHINAESPRVWRERMSPDGKLEYAEAASSSAFITAGNDSTSQLPRGISMLQFSPHGDFLATVDQTRPNIVWIWAMTTPPALETALVHEHNIKNMLWHSKNQELLIITANTILAVVHLWSRERSPVISEIPISRSEAGRYDITWVKSGDLAPLGYFWFSNSEDAILGRIVVNDEGNAPFDSHHVVSRGGLVGM</sequence>
<dbReference type="InterPro" id="IPR015943">
    <property type="entry name" value="WD40/YVTN_repeat-like_dom_sf"/>
</dbReference>
<dbReference type="InterPro" id="IPR052778">
    <property type="entry name" value="Centrosome-WD_assoc"/>
</dbReference>
<dbReference type="Proteomes" id="UP000001294">
    <property type="component" value="Unassembled WGS sequence"/>
</dbReference>
<dbReference type="PANTHER" id="PTHR16220">
    <property type="entry name" value="WD REPEAT PROTEIN 8-RELATED"/>
    <property type="match status" value="1"/>
</dbReference>
<organism evidence="1 2">
    <name type="scientific">Talaromyces marneffei (strain ATCC 18224 / CBS 334.59 / QM 7333)</name>
    <name type="common">Penicillium marneffei</name>
    <dbReference type="NCBI Taxonomy" id="441960"/>
    <lineage>
        <taxon>Eukaryota</taxon>
        <taxon>Fungi</taxon>
        <taxon>Dikarya</taxon>
        <taxon>Ascomycota</taxon>
        <taxon>Pezizomycotina</taxon>
        <taxon>Eurotiomycetes</taxon>
        <taxon>Eurotiomycetidae</taxon>
        <taxon>Eurotiales</taxon>
        <taxon>Trichocomaceae</taxon>
        <taxon>Talaromyces</taxon>
        <taxon>Talaromyces sect. Talaromyces</taxon>
    </lineage>
</organism>
<dbReference type="HOGENOM" id="CLU_024072_1_0_1"/>
<dbReference type="GO" id="GO:0005815">
    <property type="term" value="C:microtubule organizing center"/>
    <property type="evidence" value="ECO:0007669"/>
    <property type="project" value="TreeGrafter"/>
</dbReference>
<gene>
    <name evidence="1" type="ORF">PMAA_066730</name>
</gene>